<feature type="compositionally biased region" description="Basic and acidic residues" evidence="7">
    <location>
        <begin position="482"/>
        <end position="491"/>
    </location>
</feature>
<feature type="region of interest" description="Disordered" evidence="7">
    <location>
        <begin position="359"/>
        <end position="416"/>
    </location>
</feature>
<gene>
    <name evidence="8" type="primary">Dact1</name>
    <name evidence="8" type="ORF">TURVEL_R07699</name>
</gene>
<evidence type="ECO:0000256" key="4">
    <source>
        <dbReference type="ARBA" id="ARBA00022490"/>
    </source>
</evidence>
<comment type="similarity">
    <text evidence="2">Belongs to the dapper family.</text>
</comment>
<dbReference type="Proteomes" id="UP000582182">
    <property type="component" value="Unassembled WGS sequence"/>
</dbReference>
<evidence type="ECO:0000256" key="6">
    <source>
        <dbReference type="ARBA" id="ARBA00023054"/>
    </source>
</evidence>
<comment type="subcellular location">
    <subcellularLocation>
        <location evidence="1">Cytoplasm</location>
    </subcellularLocation>
</comment>
<dbReference type="GO" id="GO:0005737">
    <property type="term" value="C:cytoplasm"/>
    <property type="evidence" value="ECO:0007669"/>
    <property type="project" value="UniProtKB-SubCell"/>
</dbReference>
<keyword evidence="9" id="KW-1185">Reference proteome</keyword>
<feature type="compositionally biased region" description="Basic residues" evidence="7">
    <location>
        <begin position="492"/>
        <end position="502"/>
    </location>
</feature>
<evidence type="ECO:0000256" key="2">
    <source>
        <dbReference type="ARBA" id="ARBA00010807"/>
    </source>
</evidence>
<evidence type="ECO:0000313" key="8">
    <source>
        <dbReference type="EMBL" id="NXU47868.1"/>
    </source>
</evidence>
<dbReference type="InterPro" id="IPR024843">
    <property type="entry name" value="Dapper"/>
</dbReference>
<dbReference type="GO" id="GO:0090090">
    <property type="term" value="P:negative regulation of canonical Wnt signaling pathway"/>
    <property type="evidence" value="ECO:0007669"/>
    <property type="project" value="TreeGrafter"/>
</dbReference>
<feature type="region of interest" description="Disordered" evidence="7">
    <location>
        <begin position="285"/>
        <end position="330"/>
    </location>
</feature>
<name>A0A7L3L3F3_9CHAR</name>
<dbReference type="EMBL" id="VZTY01002383">
    <property type="protein sequence ID" value="NXU47868.1"/>
    <property type="molecule type" value="Genomic_DNA"/>
</dbReference>
<feature type="region of interest" description="Disordered" evidence="7">
    <location>
        <begin position="32"/>
        <end position="52"/>
    </location>
</feature>
<protein>
    <submittedName>
        <fullName evidence="8">DACT1 protein</fullName>
    </submittedName>
</protein>
<feature type="non-terminal residue" evidence="8">
    <location>
        <position position="705"/>
    </location>
</feature>
<comment type="caution">
    <text evidence="8">The sequence shown here is derived from an EMBL/GenBank/DDBJ whole genome shotgun (WGS) entry which is preliminary data.</text>
</comment>
<feature type="compositionally biased region" description="Basic and acidic residues" evidence="7">
    <location>
        <begin position="306"/>
        <end position="319"/>
    </location>
</feature>
<dbReference type="OrthoDB" id="9448112at2759"/>
<dbReference type="GO" id="GO:0046329">
    <property type="term" value="P:negative regulation of JNK cascade"/>
    <property type="evidence" value="ECO:0007669"/>
    <property type="project" value="TreeGrafter"/>
</dbReference>
<reference evidence="8 9" key="1">
    <citation type="submission" date="2019-09" db="EMBL/GenBank/DDBJ databases">
        <title>Bird 10,000 Genomes (B10K) Project - Family phase.</title>
        <authorList>
            <person name="Zhang G."/>
        </authorList>
    </citation>
    <scope>NUCLEOTIDE SEQUENCE [LARGE SCALE GENOMIC DNA]</scope>
    <source>
        <strain evidence="8">B10K-DU-029-46</strain>
    </source>
</reference>
<keyword evidence="6" id="KW-0175">Coiled coil</keyword>
<evidence type="ECO:0000313" key="9">
    <source>
        <dbReference type="Proteomes" id="UP000582182"/>
    </source>
</evidence>
<keyword evidence="3" id="KW-0217">Developmental protein</keyword>
<evidence type="ECO:0000256" key="7">
    <source>
        <dbReference type="SAM" id="MobiDB-lite"/>
    </source>
</evidence>
<proteinExistence type="inferred from homology"/>
<keyword evidence="4" id="KW-0963">Cytoplasm</keyword>
<evidence type="ECO:0000256" key="5">
    <source>
        <dbReference type="ARBA" id="ARBA00022687"/>
    </source>
</evidence>
<dbReference type="GO" id="GO:2000095">
    <property type="term" value="P:regulation of Wnt signaling pathway, planar cell polarity pathway"/>
    <property type="evidence" value="ECO:0007669"/>
    <property type="project" value="TreeGrafter"/>
</dbReference>
<sequence length="705" mass="76534">NCLRRRDAGLLNQLQELDKQISDLRLDVEKTTDEHLETDSRPSSGFYELSDGTSGSLSNSSNSVFSECLSSCHSSTCFCSPLEATLNISDGRPKSADLLGWMDCNKEGQHEDQPAGSVCRSLSTPHSNSLDVVADVHPKYQCDLVSKNGNDVYRYPSPLHAVAVQSPMFLLPVTENPQREEEQLGCGVSDVCAEPGTDSGKCTKPFLPQGSSCLPPCPSTSKRIDGYILSLVQKKTHAVRTNKPRTSLNADAAKGILRHGSMCVRQPAGVLPHSNIINLKSSKQASLPSAGATPLDHAAPSPLKQRLKEASGEQLESRKPPLPASSGEIQSKHLPRGVKMAPPELNPSVVAAVGDVPKENGQLFSPKESPGKPEGRVVQPPKKAHLKSSLAAARSSSPAVEERPALDFKSEGSSSQSLDEGLLVNAQYIPAQQQSVKLHKGTRNVKILKSSALKHRPHLANGLENGSQGLREKAKAPGKKCRFPEELDTNKKLKKPSSRGKRAGSLQAESGLQSRQPAGLHKSSLRSHGHGREVVVAKPKHKRADYRRWKSSAEISYEEALRRVRRNRREAVGVYPPVPLPYISPYTYVASDSEYSAECESLFHSTVVDTSEDEQSNYTTNCFGDSESSLSEVEFVGESTTTSDSDESGGLIWSQFVQTLPIQTVTAPELHENAAKAFVKIKASHNLKKKILRFRSGSLKLMTTV</sequence>
<feature type="region of interest" description="Disordered" evidence="7">
    <location>
        <begin position="450"/>
        <end position="531"/>
    </location>
</feature>
<organism evidence="8 9">
    <name type="scientific">Turnix velox</name>
    <name type="common">Little buttonquail</name>
    <dbReference type="NCBI Taxonomy" id="2529409"/>
    <lineage>
        <taxon>Eukaryota</taxon>
        <taxon>Metazoa</taxon>
        <taxon>Chordata</taxon>
        <taxon>Craniata</taxon>
        <taxon>Vertebrata</taxon>
        <taxon>Euteleostomi</taxon>
        <taxon>Archelosauria</taxon>
        <taxon>Archosauria</taxon>
        <taxon>Dinosauria</taxon>
        <taxon>Saurischia</taxon>
        <taxon>Theropoda</taxon>
        <taxon>Coelurosauria</taxon>
        <taxon>Aves</taxon>
        <taxon>Neognathae</taxon>
        <taxon>Neoaves</taxon>
        <taxon>Charadriiformes</taxon>
        <taxon>Turnicidae</taxon>
        <taxon>Turnix</taxon>
    </lineage>
</organism>
<evidence type="ECO:0000256" key="3">
    <source>
        <dbReference type="ARBA" id="ARBA00022473"/>
    </source>
</evidence>
<dbReference type="GO" id="GO:0016055">
    <property type="term" value="P:Wnt signaling pathway"/>
    <property type="evidence" value="ECO:0007669"/>
    <property type="project" value="UniProtKB-KW"/>
</dbReference>
<dbReference type="PANTHER" id="PTHR15919:SF12">
    <property type="entry name" value="DAPPER HOMOLOG 1"/>
    <property type="match status" value="1"/>
</dbReference>
<dbReference type="PANTHER" id="PTHR15919">
    <property type="entry name" value="DAPPER-RELATED"/>
    <property type="match status" value="1"/>
</dbReference>
<dbReference type="Pfam" id="PF15268">
    <property type="entry name" value="Dapper"/>
    <property type="match status" value="2"/>
</dbReference>
<feature type="non-terminal residue" evidence="8">
    <location>
        <position position="1"/>
    </location>
</feature>
<feature type="compositionally biased region" description="Low complexity" evidence="7">
    <location>
        <begin position="387"/>
        <end position="399"/>
    </location>
</feature>
<feature type="compositionally biased region" description="Polar residues" evidence="7">
    <location>
        <begin position="507"/>
        <end position="516"/>
    </location>
</feature>
<feature type="compositionally biased region" description="Basic and acidic residues" evidence="7">
    <location>
        <begin position="400"/>
        <end position="410"/>
    </location>
</feature>
<evidence type="ECO:0000256" key="1">
    <source>
        <dbReference type="ARBA" id="ARBA00004496"/>
    </source>
</evidence>
<dbReference type="AlphaFoldDB" id="A0A7L3L3F3"/>
<keyword evidence="5" id="KW-0879">Wnt signaling pathway</keyword>
<accession>A0A7L3L3F3</accession>